<dbReference type="SMART" id="SM00906">
    <property type="entry name" value="Fungal_trans"/>
    <property type="match status" value="1"/>
</dbReference>
<dbReference type="PANTHER" id="PTHR47338">
    <property type="entry name" value="ZN(II)2CYS6 TRANSCRIPTION FACTOR (EUROFUNG)-RELATED"/>
    <property type="match status" value="1"/>
</dbReference>
<feature type="region of interest" description="Disordered" evidence="7">
    <location>
        <begin position="192"/>
        <end position="250"/>
    </location>
</feature>
<keyword evidence="2" id="KW-0479">Metal-binding</keyword>
<comment type="subcellular location">
    <subcellularLocation>
        <location evidence="1">Nucleus</location>
    </subcellularLocation>
</comment>
<dbReference type="CDD" id="cd00067">
    <property type="entry name" value="GAL4"/>
    <property type="match status" value="1"/>
</dbReference>
<evidence type="ECO:0000256" key="5">
    <source>
        <dbReference type="ARBA" id="ARBA00023163"/>
    </source>
</evidence>
<dbReference type="SMART" id="SM00066">
    <property type="entry name" value="GAL4"/>
    <property type="match status" value="1"/>
</dbReference>
<keyword evidence="3" id="KW-0805">Transcription regulation</keyword>
<dbReference type="PANTHER" id="PTHR47338:SF10">
    <property type="entry name" value="TRANSCRIPTION FACTOR DOMAIN-CONTAINING PROTEIN-RELATED"/>
    <property type="match status" value="1"/>
</dbReference>
<dbReference type="GO" id="GO:0005634">
    <property type="term" value="C:nucleus"/>
    <property type="evidence" value="ECO:0007669"/>
    <property type="project" value="UniProtKB-SubCell"/>
</dbReference>
<keyword evidence="4" id="KW-0238">DNA-binding</keyword>
<dbReference type="Gene3D" id="4.10.240.10">
    <property type="entry name" value="Zn(2)-C6 fungal-type DNA-binding domain"/>
    <property type="match status" value="1"/>
</dbReference>
<evidence type="ECO:0000313" key="9">
    <source>
        <dbReference type="EMBL" id="KAF9884964.1"/>
    </source>
</evidence>
<dbReference type="EMBL" id="VCAU01000107">
    <property type="protein sequence ID" value="KAF9884964.1"/>
    <property type="molecule type" value="Genomic_DNA"/>
</dbReference>
<dbReference type="Pfam" id="PF00172">
    <property type="entry name" value="Zn_clus"/>
    <property type="match status" value="1"/>
</dbReference>
<dbReference type="Proteomes" id="UP001194746">
    <property type="component" value="Unassembled WGS sequence"/>
</dbReference>
<dbReference type="InterPro" id="IPR007219">
    <property type="entry name" value="XnlR_reg_dom"/>
</dbReference>
<evidence type="ECO:0000256" key="6">
    <source>
        <dbReference type="ARBA" id="ARBA00023242"/>
    </source>
</evidence>
<evidence type="ECO:0000313" key="10">
    <source>
        <dbReference type="Proteomes" id="UP001194746"/>
    </source>
</evidence>
<dbReference type="GO" id="GO:0008270">
    <property type="term" value="F:zinc ion binding"/>
    <property type="evidence" value="ECO:0007669"/>
    <property type="project" value="InterPro"/>
</dbReference>
<dbReference type="CDD" id="cd12148">
    <property type="entry name" value="fungal_TF_MHR"/>
    <property type="match status" value="1"/>
</dbReference>
<organism evidence="9 10">
    <name type="scientific">Aspergillus nanangensis</name>
    <dbReference type="NCBI Taxonomy" id="2582783"/>
    <lineage>
        <taxon>Eukaryota</taxon>
        <taxon>Fungi</taxon>
        <taxon>Dikarya</taxon>
        <taxon>Ascomycota</taxon>
        <taxon>Pezizomycotina</taxon>
        <taxon>Eurotiomycetes</taxon>
        <taxon>Eurotiomycetidae</taxon>
        <taxon>Eurotiales</taxon>
        <taxon>Aspergillaceae</taxon>
        <taxon>Aspergillus</taxon>
        <taxon>Aspergillus subgen. Circumdati</taxon>
    </lineage>
</organism>
<evidence type="ECO:0000256" key="1">
    <source>
        <dbReference type="ARBA" id="ARBA00004123"/>
    </source>
</evidence>
<protein>
    <recommendedName>
        <fullName evidence="8">Zn(2)-C6 fungal-type domain-containing protein</fullName>
    </recommendedName>
</protein>
<dbReference type="PROSITE" id="PS00463">
    <property type="entry name" value="ZN2_CY6_FUNGAL_1"/>
    <property type="match status" value="1"/>
</dbReference>
<proteinExistence type="predicted"/>
<dbReference type="Pfam" id="PF04082">
    <property type="entry name" value="Fungal_trans"/>
    <property type="match status" value="1"/>
</dbReference>
<accession>A0AAD4CEH1</accession>
<keyword evidence="10" id="KW-1185">Reference proteome</keyword>
<comment type="caution">
    <text evidence="9">The sequence shown here is derived from an EMBL/GenBank/DDBJ whole genome shotgun (WGS) entry which is preliminary data.</text>
</comment>
<keyword evidence="5" id="KW-0804">Transcription</keyword>
<dbReference type="InterPro" id="IPR050815">
    <property type="entry name" value="TF_fung"/>
</dbReference>
<evidence type="ECO:0000256" key="2">
    <source>
        <dbReference type="ARBA" id="ARBA00022723"/>
    </source>
</evidence>
<gene>
    <name evidence="9" type="ORF">FE257_000874</name>
</gene>
<dbReference type="GO" id="GO:0006351">
    <property type="term" value="P:DNA-templated transcription"/>
    <property type="evidence" value="ECO:0007669"/>
    <property type="project" value="InterPro"/>
</dbReference>
<evidence type="ECO:0000259" key="8">
    <source>
        <dbReference type="PROSITE" id="PS50048"/>
    </source>
</evidence>
<feature type="domain" description="Zn(2)-C6 fungal-type" evidence="8">
    <location>
        <begin position="19"/>
        <end position="49"/>
    </location>
</feature>
<evidence type="ECO:0000256" key="4">
    <source>
        <dbReference type="ARBA" id="ARBA00023125"/>
    </source>
</evidence>
<dbReference type="InterPro" id="IPR001138">
    <property type="entry name" value="Zn2Cys6_DnaBD"/>
</dbReference>
<keyword evidence="6" id="KW-0539">Nucleus</keyword>
<evidence type="ECO:0000256" key="3">
    <source>
        <dbReference type="ARBA" id="ARBA00023015"/>
    </source>
</evidence>
<dbReference type="PROSITE" id="PS50048">
    <property type="entry name" value="ZN2_CY6_FUNGAL_2"/>
    <property type="match status" value="1"/>
</dbReference>
<dbReference type="GO" id="GO:0000981">
    <property type="term" value="F:DNA-binding transcription factor activity, RNA polymerase II-specific"/>
    <property type="evidence" value="ECO:0007669"/>
    <property type="project" value="InterPro"/>
</dbReference>
<dbReference type="InterPro" id="IPR036864">
    <property type="entry name" value="Zn2-C6_fun-type_DNA-bd_sf"/>
</dbReference>
<dbReference type="GO" id="GO:0003677">
    <property type="term" value="F:DNA binding"/>
    <property type="evidence" value="ECO:0007669"/>
    <property type="project" value="UniProtKB-KW"/>
</dbReference>
<dbReference type="AlphaFoldDB" id="A0AAD4CEH1"/>
<dbReference type="SUPFAM" id="SSF57701">
    <property type="entry name" value="Zn2/Cys6 DNA-binding domain"/>
    <property type="match status" value="1"/>
</dbReference>
<reference evidence="9" key="1">
    <citation type="journal article" date="2019" name="Beilstein J. Org. Chem.">
        <title>Nanangenines: drimane sesquiterpenoids as the dominant metabolite cohort of a novel Australian fungus, Aspergillus nanangensis.</title>
        <authorList>
            <person name="Lacey H.J."/>
            <person name="Gilchrist C.L.M."/>
            <person name="Crombie A."/>
            <person name="Kalaitzis J.A."/>
            <person name="Vuong D."/>
            <person name="Rutledge P.J."/>
            <person name="Turner P."/>
            <person name="Pitt J.I."/>
            <person name="Lacey E."/>
            <person name="Chooi Y.H."/>
            <person name="Piggott A.M."/>
        </authorList>
    </citation>
    <scope>NUCLEOTIDE SEQUENCE</scope>
    <source>
        <strain evidence="9">MST-FP2251</strain>
    </source>
</reference>
<sequence length="683" mass="76653">MSKTPPAHTVESRPESRLACDVCRERKVRCDRGHPKCGRCTRLGNRCTYYGRKNYRRTIELDLPRHLAELQDRLSKAEALLAQPRTVSSGLSYTAASASSSAPASECCMPCAPAYNALPELHMPPTPVWSQTSVPGQDSHILDLLADPLAWDRTDDGGNLEPCRSSEFQPFAEAPTTPAATEAYDFAVKPRPTAPLALPPVPGNTPEEQQQQQQQQHHHHQQQQQQQQQHHHQQQQQPIPEEEEHASEEQVPDLVSMYRNYFEVFYPTLPILNQYRFFSDIASDPKHPPTRSLSYAVALMGTMVVVSHDGTVQQQCYRLARKYAELCERDEHHADLNFFQSLIFILRYELDSRQLTSAWMTLGRAIRLAQVLKLHQLDQPASGGMDESDVHVSLPSVHEQTDLEERRRSFWALYVLESYTSMRAGLPCQIDPSQIQVALAAPGQLGPDFQATPMPLLTNNLDLSSDSIVVTAYSSIVLMASLARRCMRHIEQPDTGSGFWDHHYTLSEAINSYMASLHIYLSVKATRENPAAFSFLMNLCAVDLYLHEAAIDQAERQGLPPSIVTESRRRSTADALKITSTIRHNYPVLRVDGDIFAIQGTFMGWPLVMGVRALARELKCATDLTSDGIANALRFLFSTLDQIETADGYWHQLVAGAVETLQEWDEEHDGFGSLMVQGGKKGW</sequence>
<dbReference type="GO" id="GO:0009893">
    <property type="term" value="P:positive regulation of metabolic process"/>
    <property type="evidence" value="ECO:0007669"/>
    <property type="project" value="UniProtKB-ARBA"/>
</dbReference>
<evidence type="ECO:0000256" key="7">
    <source>
        <dbReference type="SAM" id="MobiDB-lite"/>
    </source>
</evidence>
<reference evidence="9" key="2">
    <citation type="submission" date="2020-02" db="EMBL/GenBank/DDBJ databases">
        <authorList>
            <person name="Gilchrist C.L.M."/>
            <person name="Chooi Y.-H."/>
        </authorList>
    </citation>
    <scope>NUCLEOTIDE SEQUENCE</scope>
    <source>
        <strain evidence="9">MST-FP2251</strain>
    </source>
</reference>
<name>A0AAD4CEH1_ASPNN</name>